<dbReference type="PROSITE" id="PS00455">
    <property type="entry name" value="AMP_BINDING"/>
    <property type="match status" value="1"/>
</dbReference>
<dbReference type="RefSeq" id="WP_267535798.1">
    <property type="nucleotide sequence ID" value="NZ_JAPNKA010000001.1"/>
</dbReference>
<reference evidence="6 7" key="1">
    <citation type="submission" date="2022-11" db="EMBL/GenBank/DDBJ databases">
        <title>Minimal conservation of predation-associated metabolite biosynthetic gene clusters underscores biosynthetic potential of Myxococcota including descriptions for ten novel species: Archangium lansinium sp. nov., Myxococcus landrumus sp. nov., Nannocystis bai.</title>
        <authorList>
            <person name="Ahearne A."/>
            <person name="Stevens C."/>
            <person name="Phillips K."/>
        </authorList>
    </citation>
    <scope>NUCLEOTIDE SEQUENCE [LARGE SCALE GENOMIC DNA]</scope>
    <source>
        <strain evidence="6 7">MIWBW</strain>
    </source>
</reference>
<keyword evidence="7" id="KW-1185">Reference proteome</keyword>
<proteinExistence type="predicted"/>
<dbReference type="InterPro" id="IPR042099">
    <property type="entry name" value="ANL_N_sf"/>
</dbReference>
<dbReference type="EMBL" id="JAPNKA010000001">
    <property type="protein sequence ID" value="MCY1076941.1"/>
    <property type="molecule type" value="Genomic_DNA"/>
</dbReference>
<feature type="domain" description="AMP-dependent synthetase/ligase" evidence="5">
    <location>
        <begin position="23"/>
        <end position="438"/>
    </location>
</feature>
<dbReference type="Gene3D" id="3.40.50.12780">
    <property type="entry name" value="N-terminal domain of ligase-like"/>
    <property type="match status" value="1"/>
</dbReference>
<comment type="catalytic activity">
    <reaction evidence="4">
        <text>a long-chain fatty acid + ATP + CoA = a long-chain fatty acyl-CoA + AMP + diphosphate</text>
        <dbReference type="Rhea" id="RHEA:15421"/>
        <dbReference type="ChEBI" id="CHEBI:30616"/>
        <dbReference type="ChEBI" id="CHEBI:33019"/>
        <dbReference type="ChEBI" id="CHEBI:57287"/>
        <dbReference type="ChEBI" id="CHEBI:57560"/>
        <dbReference type="ChEBI" id="CHEBI:83139"/>
        <dbReference type="ChEBI" id="CHEBI:456215"/>
        <dbReference type="EC" id="6.2.1.3"/>
    </reaction>
    <physiologicalReaction direction="left-to-right" evidence="4">
        <dbReference type="Rhea" id="RHEA:15422"/>
    </physiologicalReaction>
</comment>
<dbReference type="Gene3D" id="3.30.300.30">
    <property type="match status" value="1"/>
</dbReference>
<keyword evidence="2" id="KW-0276">Fatty acid metabolism</keyword>
<evidence type="ECO:0000313" key="6">
    <source>
        <dbReference type="EMBL" id="MCY1076941.1"/>
    </source>
</evidence>
<evidence type="ECO:0000259" key="5">
    <source>
        <dbReference type="Pfam" id="PF00501"/>
    </source>
</evidence>
<keyword evidence="1 6" id="KW-0436">Ligase</keyword>
<name>A0ABT4A6H7_9BACT</name>
<dbReference type="SUPFAM" id="SSF56801">
    <property type="entry name" value="Acetyl-CoA synthetase-like"/>
    <property type="match status" value="1"/>
</dbReference>
<dbReference type="Pfam" id="PF00501">
    <property type="entry name" value="AMP-binding"/>
    <property type="match status" value="1"/>
</dbReference>
<evidence type="ECO:0000256" key="4">
    <source>
        <dbReference type="ARBA" id="ARBA00024484"/>
    </source>
</evidence>
<dbReference type="Pfam" id="PF23562">
    <property type="entry name" value="AMP-binding_C_3"/>
    <property type="match status" value="1"/>
</dbReference>
<dbReference type="InterPro" id="IPR000873">
    <property type="entry name" value="AMP-dep_synth/lig_dom"/>
</dbReference>
<organism evidence="6 7">
    <name type="scientific">Archangium lansingense</name>
    <dbReference type="NCBI Taxonomy" id="2995310"/>
    <lineage>
        <taxon>Bacteria</taxon>
        <taxon>Pseudomonadati</taxon>
        <taxon>Myxococcota</taxon>
        <taxon>Myxococcia</taxon>
        <taxon>Myxococcales</taxon>
        <taxon>Cystobacterineae</taxon>
        <taxon>Archangiaceae</taxon>
        <taxon>Archangium</taxon>
    </lineage>
</organism>
<protein>
    <submittedName>
        <fullName evidence="6">Long-chain fatty acid--CoA ligase</fullName>
    </submittedName>
</protein>
<dbReference type="InterPro" id="IPR020845">
    <property type="entry name" value="AMP-binding_CS"/>
</dbReference>
<evidence type="ECO:0000256" key="1">
    <source>
        <dbReference type="ARBA" id="ARBA00022598"/>
    </source>
</evidence>
<dbReference type="Proteomes" id="UP001207654">
    <property type="component" value="Unassembled WGS sequence"/>
</dbReference>
<dbReference type="PANTHER" id="PTHR43272:SF32">
    <property type="entry name" value="AMP-DEPENDENT SYNTHETASE_LIGASE DOMAIN-CONTAINING PROTEIN"/>
    <property type="match status" value="1"/>
</dbReference>
<evidence type="ECO:0000256" key="2">
    <source>
        <dbReference type="ARBA" id="ARBA00022832"/>
    </source>
</evidence>
<gene>
    <name evidence="6" type="ORF">OV287_20890</name>
</gene>
<comment type="caution">
    <text evidence="6">The sequence shown here is derived from an EMBL/GenBank/DDBJ whole genome shotgun (WGS) entry which is preliminary data.</text>
</comment>
<dbReference type="CDD" id="cd05907">
    <property type="entry name" value="VL_LC_FACS_like"/>
    <property type="match status" value="1"/>
</dbReference>
<sequence>MRAETQLATPEARNLVELLLQRAQSPTKVAASWKTGGRWEDVTWGRILEDVKVLSAGLIAQGVKPGDRVAIFADTSLQWVVCDLAISAAHAVTVPIYASNTPDEARYILNHSESSLVFVDHDEQTARQPGRATRMRQKLAECPSVRKMVLLEGAGSGEAELTLAQLMEQGRGAHAARPEDFDERARAMKPEDVCCIIYTSGTTGDPKGVLLTHGNWGYEATSVKGIGLMSPNDSVMMFLPLAHSFGQVVKAAWLSMGFRMVFAESAEKLLGNLMETRPTILPAVPRVFEKVYNGVVANGSSAPGVKGRLFRWAFSLFDEYVEAKTQGREPAHVGLALARKLVFSKVRASLDEKLGGNMRLFASGGAPLSRKIAWFFDLLGYKVLEGYGLTETSAASCVNLPEKIKIGTVGPPLPGTEVKVAADGEILLHGPGVMKGYYKNPEATAEVLEPDGWFHTGDIGEVDVDGYVTITDRKKDIIVTSGGKNVSPQNIENTLKTFPLVSQAVVHGDKRKYLVALVTVAEEPARKLLAEKGVKPGNYAELCRRPELQAAVQEILDKVNAALPSYSTLKRFAVMEADFSQETGELTPSLKVKRKHVSQKFKAVLDGLYDKDDRAD</sequence>
<dbReference type="PANTHER" id="PTHR43272">
    <property type="entry name" value="LONG-CHAIN-FATTY-ACID--COA LIGASE"/>
    <property type="match status" value="1"/>
</dbReference>
<dbReference type="InterPro" id="IPR045851">
    <property type="entry name" value="AMP-bd_C_sf"/>
</dbReference>
<keyword evidence="3" id="KW-0443">Lipid metabolism</keyword>
<evidence type="ECO:0000256" key="3">
    <source>
        <dbReference type="ARBA" id="ARBA00023098"/>
    </source>
</evidence>
<evidence type="ECO:0000313" key="7">
    <source>
        <dbReference type="Proteomes" id="UP001207654"/>
    </source>
</evidence>
<dbReference type="GO" id="GO:0016874">
    <property type="term" value="F:ligase activity"/>
    <property type="evidence" value="ECO:0007669"/>
    <property type="project" value="UniProtKB-KW"/>
</dbReference>
<accession>A0ABT4A6H7</accession>